<evidence type="ECO:0000313" key="1">
    <source>
        <dbReference type="EMBL" id="CAG8536132.1"/>
    </source>
</evidence>
<protein>
    <submittedName>
        <fullName evidence="1">752_t:CDS:1</fullName>
    </submittedName>
</protein>
<name>A0A9N9FHA5_9GLOM</name>
<evidence type="ECO:0000313" key="2">
    <source>
        <dbReference type="Proteomes" id="UP000789759"/>
    </source>
</evidence>
<accession>A0A9N9FHA5</accession>
<keyword evidence="2" id="KW-1185">Reference proteome</keyword>
<comment type="caution">
    <text evidence="1">The sequence shown here is derived from an EMBL/GenBank/DDBJ whole genome shotgun (WGS) entry which is preliminary data.</text>
</comment>
<proteinExistence type="predicted"/>
<gene>
    <name evidence="1" type="ORF">CPELLU_LOCUS4077</name>
</gene>
<dbReference type="Proteomes" id="UP000789759">
    <property type="component" value="Unassembled WGS sequence"/>
</dbReference>
<dbReference type="SUPFAM" id="SSF57667">
    <property type="entry name" value="beta-beta-alpha zinc fingers"/>
    <property type="match status" value="1"/>
</dbReference>
<reference evidence="1" key="1">
    <citation type="submission" date="2021-06" db="EMBL/GenBank/DDBJ databases">
        <authorList>
            <person name="Kallberg Y."/>
            <person name="Tangrot J."/>
            <person name="Rosling A."/>
        </authorList>
    </citation>
    <scope>NUCLEOTIDE SEQUENCE</scope>
    <source>
        <strain evidence="1">FL966</strain>
    </source>
</reference>
<organism evidence="1 2">
    <name type="scientific">Cetraspora pellucida</name>
    <dbReference type="NCBI Taxonomy" id="1433469"/>
    <lineage>
        <taxon>Eukaryota</taxon>
        <taxon>Fungi</taxon>
        <taxon>Fungi incertae sedis</taxon>
        <taxon>Mucoromycota</taxon>
        <taxon>Glomeromycotina</taxon>
        <taxon>Glomeromycetes</taxon>
        <taxon>Diversisporales</taxon>
        <taxon>Gigasporaceae</taxon>
        <taxon>Cetraspora</taxon>
    </lineage>
</organism>
<feature type="non-terminal residue" evidence="1">
    <location>
        <position position="1"/>
    </location>
</feature>
<dbReference type="InterPro" id="IPR036236">
    <property type="entry name" value="Znf_C2H2_sf"/>
</dbReference>
<sequence length="117" mass="13533">KKDYNYTNLDDLQNNYNVNIESSMSNTQTLSNKSLLPKNFKSSVWPYFDIETSKYPSQFVCKQCENVFESLLATSTLCQHLASYNIIVPKLKGAKNNQLINFYTKIKQYKQDASVIK</sequence>
<dbReference type="AlphaFoldDB" id="A0A9N9FHA5"/>
<dbReference type="EMBL" id="CAJVQA010002089">
    <property type="protein sequence ID" value="CAG8536132.1"/>
    <property type="molecule type" value="Genomic_DNA"/>
</dbReference>